<evidence type="ECO:0000256" key="2">
    <source>
        <dbReference type="ARBA" id="ARBA00010024"/>
    </source>
</evidence>
<protein>
    <submittedName>
        <fullName evidence="12">Uncharacterized protein</fullName>
    </submittedName>
</protein>
<dbReference type="EMBL" id="JAYDYQ010002533">
    <property type="protein sequence ID" value="KAK4484974.1"/>
    <property type="molecule type" value="Genomic_DNA"/>
</dbReference>
<reference evidence="12 13" key="1">
    <citation type="journal article" date="2023" name="bioRxiv">
        <title>Genome report: Whole genome sequence and annotation of Penstemon davidsonii.</title>
        <authorList>
            <person name="Ostevik K.L."/>
            <person name="Alabady M."/>
            <person name="Zhang M."/>
            <person name="Rausher M.D."/>
        </authorList>
    </citation>
    <scope>NUCLEOTIDE SEQUENCE [LARGE SCALE GENOMIC DNA]</scope>
    <source>
        <strain evidence="12">DNT005</strain>
        <tissue evidence="12">Whole leaf</tissue>
    </source>
</reference>
<evidence type="ECO:0000256" key="9">
    <source>
        <dbReference type="PROSITE-ProRule" id="PRU00357"/>
    </source>
</evidence>
<feature type="domain" description="CCT" evidence="11">
    <location>
        <begin position="340"/>
        <end position="382"/>
    </location>
</feature>
<dbReference type="Pfam" id="PF06203">
    <property type="entry name" value="CCT"/>
    <property type="match status" value="1"/>
</dbReference>
<evidence type="ECO:0000256" key="3">
    <source>
        <dbReference type="ARBA" id="ARBA00022723"/>
    </source>
</evidence>
<dbReference type="InterPro" id="IPR049808">
    <property type="entry name" value="CONSTANS-like_Bbox1"/>
</dbReference>
<dbReference type="PROSITE" id="PS50119">
    <property type="entry name" value="ZF_BBOX"/>
    <property type="match status" value="2"/>
</dbReference>
<evidence type="ECO:0000256" key="8">
    <source>
        <dbReference type="PROSITE-ProRule" id="PRU00024"/>
    </source>
</evidence>
<evidence type="ECO:0000256" key="5">
    <source>
        <dbReference type="ARBA" id="ARBA00022771"/>
    </source>
</evidence>
<gene>
    <name evidence="12" type="ORF">RD792_007580</name>
</gene>
<name>A0ABR0D6U1_9LAMI</name>
<dbReference type="CDD" id="cd19821">
    <property type="entry name" value="Bbox1_BBX-like"/>
    <property type="match status" value="1"/>
</dbReference>
<keyword evidence="3" id="KW-0479">Metal-binding</keyword>
<evidence type="ECO:0000259" key="10">
    <source>
        <dbReference type="PROSITE" id="PS50119"/>
    </source>
</evidence>
<keyword evidence="4" id="KW-0677">Repeat</keyword>
<dbReference type="PANTHER" id="PTHR31717:SF138">
    <property type="entry name" value="CONSTANS-LIKE PROTEIN DAYS TO HEADING ON CHROMOSOME 2"/>
    <property type="match status" value="1"/>
</dbReference>
<proteinExistence type="inferred from homology"/>
<dbReference type="PANTHER" id="PTHR31717">
    <property type="entry name" value="ZINC FINGER PROTEIN CONSTANS-LIKE 10"/>
    <property type="match status" value="1"/>
</dbReference>
<comment type="subcellular location">
    <subcellularLocation>
        <location evidence="1 9">Nucleus</location>
    </subcellularLocation>
</comment>
<evidence type="ECO:0000313" key="12">
    <source>
        <dbReference type="EMBL" id="KAK4484974.1"/>
    </source>
</evidence>
<evidence type="ECO:0000256" key="1">
    <source>
        <dbReference type="ARBA" id="ARBA00004123"/>
    </source>
</evidence>
<organism evidence="12 13">
    <name type="scientific">Penstemon davidsonii</name>
    <dbReference type="NCBI Taxonomy" id="160366"/>
    <lineage>
        <taxon>Eukaryota</taxon>
        <taxon>Viridiplantae</taxon>
        <taxon>Streptophyta</taxon>
        <taxon>Embryophyta</taxon>
        <taxon>Tracheophyta</taxon>
        <taxon>Spermatophyta</taxon>
        <taxon>Magnoliopsida</taxon>
        <taxon>eudicotyledons</taxon>
        <taxon>Gunneridae</taxon>
        <taxon>Pentapetalae</taxon>
        <taxon>asterids</taxon>
        <taxon>lamiids</taxon>
        <taxon>Lamiales</taxon>
        <taxon>Plantaginaceae</taxon>
        <taxon>Cheloneae</taxon>
        <taxon>Penstemon</taxon>
    </lineage>
</organism>
<feature type="domain" description="B box-type" evidence="10">
    <location>
        <begin position="67"/>
        <end position="114"/>
    </location>
</feature>
<keyword evidence="5 8" id="KW-0863">Zinc-finger</keyword>
<sequence>MREKHRIEAALPEQARGCYQCLMEMHQLCDFCREQRSIVYCKSDAAYLCLSCDRNVHSANTLSRRHSRTLVCELCNCQPASVRCIKEELSLCQNCDWSTHDSPASAMEHKRHTIDSYSGCPSAAELSIVWSFSFDMSICDPEECSVVLEEGEESIPLAPLPFIDCITQESAMDSIDSDVDLFYGSGSLTNTKQKVSSSRTKHLGSIHDDFLYQDFDTSMENCEALFGESLDDPQQFFINGGFDSLFEFGNLCGTECSAECVHVVKLSSSKSKTCGNPASVDPLTSCKSDPNICFPRPVQSTLARSFLGPTVESITRDHRECGVSSVLILVAKSQLPSSIRDCAVLRYREKKKSRMFNKTIRYASRKARADVRKRVKGRFVKAGEAFDYDPQHLTIIQ</sequence>
<accession>A0ABR0D6U1</accession>
<dbReference type="InterPro" id="IPR010402">
    <property type="entry name" value="CCT_domain"/>
</dbReference>
<comment type="caution">
    <text evidence="12">The sequence shown here is derived from an EMBL/GenBank/DDBJ whole genome shotgun (WGS) entry which is preliminary data.</text>
</comment>
<evidence type="ECO:0000259" key="11">
    <source>
        <dbReference type="PROSITE" id="PS51017"/>
    </source>
</evidence>
<keyword evidence="13" id="KW-1185">Reference proteome</keyword>
<evidence type="ECO:0000256" key="6">
    <source>
        <dbReference type="ARBA" id="ARBA00022833"/>
    </source>
</evidence>
<dbReference type="InterPro" id="IPR000315">
    <property type="entry name" value="Znf_B-box"/>
</dbReference>
<evidence type="ECO:0000313" key="13">
    <source>
        <dbReference type="Proteomes" id="UP001291926"/>
    </source>
</evidence>
<keyword evidence="7 9" id="KW-0539">Nucleus</keyword>
<dbReference type="Proteomes" id="UP001291926">
    <property type="component" value="Unassembled WGS sequence"/>
</dbReference>
<dbReference type="PROSITE" id="PS51017">
    <property type="entry name" value="CCT"/>
    <property type="match status" value="1"/>
</dbReference>
<comment type="similarity">
    <text evidence="2">Belongs to the CONSTANS family.</text>
</comment>
<evidence type="ECO:0000256" key="4">
    <source>
        <dbReference type="ARBA" id="ARBA00022737"/>
    </source>
</evidence>
<keyword evidence="6" id="KW-0862">Zinc</keyword>
<feature type="domain" description="B box-type" evidence="10">
    <location>
        <begin position="24"/>
        <end position="71"/>
    </location>
</feature>
<dbReference type="SMART" id="SM00336">
    <property type="entry name" value="BBOX"/>
    <property type="match status" value="1"/>
</dbReference>
<evidence type="ECO:0000256" key="7">
    <source>
        <dbReference type="ARBA" id="ARBA00023242"/>
    </source>
</evidence>